<evidence type="ECO:0000313" key="2">
    <source>
        <dbReference type="EMBL" id="KAG8049403.1"/>
    </source>
</evidence>
<reference evidence="2" key="2">
    <citation type="submission" date="2021-02" db="EMBL/GenBank/DDBJ databases">
        <authorList>
            <person name="Kimball J.A."/>
            <person name="Haas M.W."/>
            <person name="Macchietto M."/>
            <person name="Kono T."/>
            <person name="Duquette J."/>
            <person name="Shao M."/>
        </authorList>
    </citation>
    <scope>NUCLEOTIDE SEQUENCE</scope>
    <source>
        <tissue evidence="2">Fresh leaf tissue</tissue>
    </source>
</reference>
<dbReference type="Proteomes" id="UP000729402">
    <property type="component" value="Unassembled WGS sequence"/>
</dbReference>
<proteinExistence type="predicted"/>
<evidence type="ECO:0000313" key="3">
    <source>
        <dbReference type="Proteomes" id="UP000729402"/>
    </source>
</evidence>
<protein>
    <submittedName>
        <fullName evidence="2">Uncharacterized protein</fullName>
    </submittedName>
</protein>
<reference evidence="2" key="1">
    <citation type="journal article" date="2021" name="bioRxiv">
        <title>Whole Genome Assembly and Annotation of Northern Wild Rice, Zizania palustris L., Supports a Whole Genome Duplication in the Zizania Genus.</title>
        <authorList>
            <person name="Haas M."/>
            <person name="Kono T."/>
            <person name="Macchietto M."/>
            <person name="Millas R."/>
            <person name="McGilp L."/>
            <person name="Shao M."/>
            <person name="Duquette J."/>
            <person name="Hirsch C.N."/>
            <person name="Kimball J."/>
        </authorList>
    </citation>
    <scope>NUCLEOTIDE SEQUENCE</scope>
    <source>
        <tissue evidence="2">Fresh leaf tissue</tissue>
    </source>
</reference>
<dbReference type="EMBL" id="JAAALK010000289">
    <property type="protein sequence ID" value="KAG8049403.1"/>
    <property type="molecule type" value="Genomic_DNA"/>
</dbReference>
<feature type="compositionally biased region" description="Basic and acidic residues" evidence="1">
    <location>
        <begin position="85"/>
        <end position="95"/>
    </location>
</feature>
<feature type="region of interest" description="Disordered" evidence="1">
    <location>
        <begin position="40"/>
        <end position="95"/>
    </location>
</feature>
<keyword evidence="3" id="KW-1185">Reference proteome</keyword>
<name>A0A8J5RQ80_ZIZPA</name>
<evidence type="ECO:0000256" key="1">
    <source>
        <dbReference type="SAM" id="MobiDB-lite"/>
    </source>
</evidence>
<gene>
    <name evidence="2" type="ORF">GUJ93_ZPchr0009g1869</name>
</gene>
<accession>A0A8J5RQ80</accession>
<comment type="caution">
    <text evidence="2">The sequence shown here is derived from an EMBL/GenBank/DDBJ whole genome shotgun (WGS) entry which is preliminary data.</text>
</comment>
<dbReference type="AlphaFoldDB" id="A0A8J5RQ80"/>
<organism evidence="2 3">
    <name type="scientific">Zizania palustris</name>
    <name type="common">Northern wild rice</name>
    <dbReference type="NCBI Taxonomy" id="103762"/>
    <lineage>
        <taxon>Eukaryota</taxon>
        <taxon>Viridiplantae</taxon>
        <taxon>Streptophyta</taxon>
        <taxon>Embryophyta</taxon>
        <taxon>Tracheophyta</taxon>
        <taxon>Spermatophyta</taxon>
        <taxon>Magnoliopsida</taxon>
        <taxon>Liliopsida</taxon>
        <taxon>Poales</taxon>
        <taxon>Poaceae</taxon>
        <taxon>BOP clade</taxon>
        <taxon>Oryzoideae</taxon>
        <taxon>Oryzeae</taxon>
        <taxon>Zizaniinae</taxon>
        <taxon>Zizania</taxon>
    </lineage>
</organism>
<sequence>MKVIFPNPARVHLSILIPQIEPPPSLLRLPAASSGHRFLRAFSPPPCASPPRHVGTPPPPATEEQEERSIGFTDSPRTGLGSPRGRVEQEGLGDRNRKHWARMCDYCTCRGWGSTRYHQDLLHRTNNRRSDLDDETQHIHKSTS</sequence>